<organism evidence="2 3">
    <name type="scientific">Archangium lansingense</name>
    <dbReference type="NCBI Taxonomy" id="2995310"/>
    <lineage>
        <taxon>Bacteria</taxon>
        <taxon>Pseudomonadati</taxon>
        <taxon>Myxococcota</taxon>
        <taxon>Myxococcia</taxon>
        <taxon>Myxococcales</taxon>
        <taxon>Cystobacterineae</taxon>
        <taxon>Archangiaceae</taxon>
        <taxon>Archangium</taxon>
    </lineage>
</organism>
<keyword evidence="3" id="KW-1185">Reference proteome</keyword>
<dbReference type="SMART" id="SM00530">
    <property type="entry name" value="HTH_XRE"/>
    <property type="match status" value="1"/>
</dbReference>
<evidence type="ECO:0000313" key="3">
    <source>
        <dbReference type="Proteomes" id="UP001207654"/>
    </source>
</evidence>
<dbReference type="SUPFAM" id="SSF47413">
    <property type="entry name" value="lambda repressor-like DNA-binding domains"/>
    <property type="match status" value="1"/>
</dbReference>
<sequence>MSKTLGEVARTARVQARLTQVDVAERIGLATEVYGRLERGLMLPSVPTLWRLCLTLRIPADHLLGFAVESPPQWALTPPAEQDDAEVRRLMRSVRKLKASHVRTLSLMVAVLRREA</sequence>
<feature type="domain" description="HTH cro/C1-type" evidence="1">
    <location>
        <begin position="10"/>
        <end position="63"/>
    </location>
</feature>
<dbReference type="InterPro" id="IPR001387">
    <property type="entry name" value="Cro/C1-type_HTH"/>
</dbReference>
<dbReference type="RefSeq" id="WP_267540918.1">
    <property type="nucleotide sequence ID" value="NZ_JAPNKA010000001.1"/>
</dbReference>
<dbReference type="Proteomes" id="UP001207654">
    <property type="component" value="Unassembled WGS sequence"/>
</dbReference>
<gene>
    <name evidence="2" type="ORF">OV287_48665</name>
</gene>
<dbReference type="CDD" id="cd00093">
    <property type="entry name" value="HTH_XRE"/>
    <property type="match status" value="1"/>
</dbReference>
<evidence type="ECO:0000313" key="2">
    <source>
        <dbReference type="EMBL" id="MCY1082345.1"/>
    </source>
</evidence>
<dbReference type="Pfam" id="PF01381">
    <property type="entry name" value="HTH_3"/>
    <property type="match status" value="1"/>
</dbReference>
<dbReference type="EMBL" id="JAPNKA010000001">
    <property type="protein sequence ID" value="MCY1082345.1"/>
    <property type="molecule type" value="Genomic_DNA"/>
</dbReference>
<evidence type="ECO:0000259" key="1">
    <source>
        <dbReference type="PROSITE" id="PS50943"/>
    </source>
</evidence>
<dbReference type="InterPro" id="IPR010982">
    <property type="entry name" value="Lambda_DNA-bd_dom_sf"/>
</dbReference>
<name>A0ABT4AL18_9BACT</name>
<protein>
    <submittedName>
        <fullName evidence="2">Helix-turn-helix transcriptional regulator</fullName>
    </submittedName>
</protein>
<accession>A0ABT4AL18</accession>
<proteinExistence type="predicted"/>
<dbReference type="Gene3D" id="1.10.260.40">
    <property type="entry name" value="lambda repressor-like DNA-binding domains"/>
    <property type="match status" value="1"/>
</dbReference>
<reference evidence="2 3" key="1">
    <citation type="submission" date="2022-11" db="EMBL/GenBank/DDBJ databases">
        <title>Minimal conservation of predation-associated metabolite biosynthetic gene clusters underscores biosynthetic potential of Myxococcota including descriptions for ten novel species: Archangium lansinium sp. nov., Myxococcus landrumus sp. nov., Nannocystis bai.</title>
        <authorList>
            <person name="Ahearne A."/>
            <person name="Stevens C."/>
            <person name="Phillips K."/>
        </authorList>
    </citation>
    <scope>NUCLEOTIDE SEQUENCE [LARGE SCALE GENOMIC DNA]</scope>
    <source>
        <strain evidence="2 3">MIWBW</strain>
    </source>
</reference>
<comment type="caution">
    <text evidence="2">The sequence shown here is derived from an EMBL/GenBank/DDBJ whole genome shotgun (WGS) entry which is preliminary data.</text>
</comment>
<dbReference type="PROSITE" id="PS50943">
    <property type="entry name" value="HTH_CROC1"/>
    <property type="match status" value="1"/>
</dbReference>